<dbReference type="EMBL" id="CADCWI010000022">
    <property type="protein sequence ID" value="CAA9544105.1"/>
    <property type="molecule type" value="Genomic_DNA"/>
</dbReference>
<gene>
    <name evidence="1" type="ORF">AVDCRST_MAG43-423</name>
</gene>
<reference evidence="1" key="1">
    <citation type="submission" date="2020-02" db="EMBL/GenBank/DDBJ databases">
        <authorList>
            <person name="Meier V. D."/>
        </authorList>
    </citation>
    <scope>NUCLEOTIDE SEQUENCE</scope>
    <source>
        <strain evidence="1">AVDCRST_MAG43</strain>
    </source>
</reference>
<dbReference type="AlphaFoldDB" id="A0A6J4UCR3"/>
<sequence>MDQRWTNQHRRYHSCRVEIRDLHAPFVYFAAETEPSRLGILPSHTLRTAIHDPGNVEQWIEWIMDGRTTPIDHDYVGSKSVTSR</sequence>
<organism evidence="1">
    <name type="scientific">uncultured Thermomicrobiales bacterium</name>
    <dbReference type="NCBI Taxonomy" id="1645740"/>
    <lineage>
        <taxon>Bacteria</taxon>
        <taxon>Pseudomonadati</taxon>
        <taxon>Thermomicrobiota</taxon>
        <taxon>Thermomicrobia</taxon>
        <taxon>Thermomicrobiales</taxon>
        <taxon>environmental samples</taxon>
    </lineage>
</organism>
<proteinExistence type="predicted"/>
<accession>A0A6J4UCR3</accession>
<evidence type="ECO:0000313" key="1">
    <source>
        <dbReference type="EMBL" id="CAA9544105.1"/>
    </source>
</evidence>
<protein>
    <submittedName>
        <fullName evidence="1">Uncharacterized protein</fullName>
    </submittedName>
</protein>
<name>A0A6J4UCR3_9BACT</name>